<dbReference type="InterPro" id="IPR009051">
    <property type="entry name" value="Helical_ferredxn"/>
</dbReference>
<gene>
    <name evidence="13" type="ORF">GCM10009777_06610</name>
</gene>
<keyword evidence="4" id="KW-0479">Metal-binding</keyword>
<dbReference type="Gene3D" id="3.30.465.10">
    <property type="match status" value="1"/>
</dbReference>
<dbReference type="Proteomes" id="UP001500326">
    <property type="component" value="Unassembled WGS sequence"/>
</dbReference>
<evidence type="ECO:0000256" key="8">
    <source>
        <dbReference type="ARBA" id="ARBA00023004"/>
    </source>
</evidence>
<keyword evidence="3" id="KW-0285">Flavoprotein</keyword>
<dbReference type="InterPro" id="IPR004113">
    <property type="entry name" value="FAD-bd_oxidored_4_C"/>
</dbReference>
<evidence type="ECO:0000256" key="1">
    <source>
        <dbReference type="ARBA" id="ARBA00001974"/>
    </source>
</evidence>
<dbReference type="PROSITE" id="PS51379">
    <property type="entry name" value="4FE4S_FER_2"/>
    <property type="match status" value="1"/>
</dbReference>
<dbReference type="InterPro" id="IPR017900">
    <property type="entry name" value="4Fe4S_Fe_S_CS"/>
</dbReference>
<keyword evidence="8" id="KW-0408">Iron</keyword>
<keyword evidence="14" id="KW-1185">Reference proteome</keyword>
<dbReference type="Gene3D" id="1.10.45.10">
    <property type="entry name" value="Vanillyl-alcohol Oxidase, Chain A, domain 4"/>
    <property type="match status" value="1"/>
</dbReference>
<dbReference type="InterPro" id="IPR016164">
    <property type="entry name" value="FAD-linked_Oxase-like_C"/>
</dbReference>
<dbReference type="InterPro" id="IPR004017">
    <property type="entry name" value="Cys_rich_dom"/>
</dbReference>
<dbReference type="Pfam" id="PF01565">
    <property type="entry name" value="FAD_binding_4"/>
    <property type="match status" value="1"/>
</dbReference>
<evidence type="ECO:0000259" key="11">
    <source>
        <dbReference type="PROSITE" id="PS51379"/>
    </source>
</evidence>
<evidence type="ECO:0000313" key="13">
    <source>
        <dbReference type="EMBL" id="GAA1976345.1"/>
    </source>
</evidence>
<evidence type="ECO:0000259" key="12">
    <source>
        <dbReference type="PROSITE" id="PS51387"/>
    </source>
</evidence>
<feature type="domain" description="4Fe-4S ferredoxin-type" evidence="11">
    <location>
        <begin position="550"/>
        <end position="579"/>
    </location>
</feature>
<dbReference type="EMBL" id="BAAAOH010000001">
    <property type="protein sequence ID" value="GAA1976345.1"/>
    <property type="molecule type" value="Genomic_DNA"/>
</dbReference>
<keyword evidence="9" id="KW-0411">Iron-sulfur</keyword>
<dbReference type="InterPro" id="IPR016169">
    <property type="entry name" value="FAD-bd_PCMH_sub2"/>
</dbReference>
<dbReference type="Pfam" id="PF13183">
    <property type="entry name" value="Fer4_8"/>
    <property type="match status" value="1"/>
</dbReference>
<dbReference type="InterPro" id="IPR036318">
    <property type="entry name" value="FAD-bd_PCMH-like_sf"/>
</dbReference>
<evidence type="ECO:0000256" key="9">
    <source>
        <dbReference type="ARBA" id="ARBA00023014"/>
    </source>
</evidence>
<proteinExistence type="inferred from homology"/>
<keyword evidence="6" id="KW-0809">Transit peptide</keyword>
<keyword evidence="5" id="KW-0274">FAD</keyword>
<dbReference type="InterPro" id="IPR016166">
    <property type="entry name" value="FAD-bd_PCMH"/>
</dbReference>
<dbReference type="InterPro" id="IPR016171">
    <property type="entry name" value="Vanillyl_alc_oxidase_C-sub2"/>
</dbReference>
<dbReference type="SUPFAM" id="SSF46548">
    <property type="entry name" value="alpha-helical ferredoxin"/>
    <property type="match status" value="1"/>
</dbReference>
<evidence type="ECO:0000256" key="6">
    <source>
        <dbReference type="ARBA" id="ARBA00022946"/>
    </source>
</evidence>
<evidence type="ECO:0000256" key="5">
    <source>
        <dbReference type="ARBA" id="ARBA00022827"/>
    </source>
</evidence>
<dbReference type="PROSITE" id="PS00198">
    <property type="entry name" value="4FE4S_FER_1"/>
    <property type="match status" value="1"/>
</dbReference>
<evidence type="ECO:0000313" key="14">
    <source>
        <dbReference type="Proteomes" id="UP001500326"/>
    </source>
</evidence>
<name>A0ABP5D9P3_9MICO</name>
<comment type="cofactor">
    <cofactor evidence="1">
        <name>FAD</name>
        <dbReference type="ChEBI" id="CHEBI:57692"/>
    </cofactor>
</comment>
<dbReference type="InterPro" id="IPR006094">
    <property type="entry name" value="Oxid_FAD_bind_N"/>
</dbReference>
<dbReference type="Pfam" id="PF02913">
    <property type="entry name" value="FAD-oxidase_C"/>
    <property type="match status" value="1"/>
</dbReference>
<dbReference type="InterPro" id="IPR017896">
    <property type="entry name" value="4Fe4S_Fe-S-bd"/>
</dbReference>
<dbReference type="PROSITE" id="PS51387">
    <property type="entry name" value="FAD_PCMH"/>
    <property type="match status" value="1"/>
</dbReference>
<dbReference type="PANTHER" id="PTHR11748">
    <property type="entry name" value="D-LACTATE DEHYDROGENASE"/>
    <property type="match status" value="1"/>
</dbReference>
<comment type="caution">
    <text evidence="13">The sequence shown here is derived from an EMBL/GenBank/DDBJ whole genome shotgun (WGS) entry which is preliminary data.</text>
</comment>
<dbReference type="Gene3D" id="3.30.43.10">
    <property type="entry name" value="Uridine Diphospho-n-acetylenolpyruvylglucosamine Reductase, domain 2"/>
    <property type="match status" value="1"/>
</dbReference>
<dbReference type="PANTHER" id="PTHR11748:SF111">
    <property type="entry name" value="D-LACTATE DEHYDROGENASE, MITOCHONDRIAL-RELATED"/>
    <property type="match status" value="1"/>
</dbReference>
<evidence type="ECO:0000256" key="2">
    <source>
        <dbReference type="ARBA" id="ARBA00008000"/>
    </source>
</evidence>
<accession>A0ABP5D9P3</accession>
<evidence type="ECO:0000256" key="3">
    <source>
        <dbReference type="ARBA" id="ARBA00022630"/>
    </source>
</evidence>
<dbReference type="Gene3D" id="1.10.1060.10">
    <property type="entry name" value="Alpha-helical ferredoxin"/>
    <property type="match status" value="1"/>
</dbReference>
<evidence type="ECO:0000256" key="10">
    <source>
        <dbReference type="ARBA" id="ARBA00038897"/>
    </source>
</evidence>
<dbReference type="InterPro" id="IPR016167">
    <property type="entry name" value="FAD-bd_PCMH_sub1"/>
</dbReference>
<dbReference type="SUPFAM" id="SSF55103">
    <property type="entry name" value="FAD-linked oxidases, C-terminal domain"/>
    <property type="match status" value="1"/>
</dbReference>
<keyword evidence="7" id="KW-0560">Oxidoreductase</keyword>
<organism evidence="13 14">
    <name type="scientific">Microbacterium pumilum</name>
    <dbReference type="NCBI Taxonomy" id="344165"/>
    <lineage>
        <taxon>Bacteria</taxon>
        <taxon>Bacillati</taxon>
        <taxon>Actinomycetota</taxon>
        <taxon>Actinomycetes</taxon>
        <taxon>Micrococcales</taxon>
        <taxon>Microbacteriaceae</taxon>
        <taxon>Microbacterium</taxon>
    </lineage>
</organism>
<feature type="domain" description="FAD-binding PCMH-type" evidence="12">
    <location>
        <begin position="56"/>
        <end position="284"/>
    </location>
</feature>
<reference evidence="14" key="1">
    <citation type="journal article" date="2019" name="Int. J. Syst. Evol. Microbiol.">
        <title>The Global Catalogue of Microorganisms (GCM) 10K type strain sequencing project: providing services to taxonomists for standard genome sequencing and annotation.</title>
        <authorList>
            <consortium name="The Broad Institute Genomics Platform"/>
            <consortium name="The Broad Institute Genome Sequencing Center for Infectious Disease"/>
            <person name="Wu L."/>
            <person name="Ma J."/>
        </authorList>
    </citation>
    <scope>NUCLEOTIDE SEQUENCE [LARGE SCALE GENOMIC DNA]</scope>
    <source>
        <strain evidence="14">JCM 14902</strain>
    </source>
</reference>
<evidence type="ECO:0000256" key="4">
    <source>
        <dbReference type="ARBA" id="ARBA00022723"/>
    </source>
</evidence>
<dbReference type="Pfam" id="PF02754">
    <property type="entry name" value="CCG"/>
    <property type="match status" value="2"/>
</dbReference>
<dbReference type="Gene3D" id="3.30.70.2740">
    <property type="match status" value="1"/>
</dbReference>
<dbReference type="EC" id="1.1.2.4" evidence="10"/>
<protein>
    <recommendedName>
        <fullName evidence="10">D-lactate dehydrogenase (cytochrome)</fullName>
        <ecNumber evidence="10">1.1.2.4</ecNumber>
    </recommendedName>
</protein>
<comment type="similarity">
    <text evidence="2">Belongs to the FAD-binding oxidoreductase/transferase type 4 family.</text>
</comment>
<evidence type="ECO:0000256" key="7">
    <source>
        <dbReference type="ARBA" id="ARBA00023002"/>
    </source>
</evidence>
<sequence length="962" mass="101609">MTAEPNAGTTDADRTRAGTIPAGHVRAEVAEAVAEASRIKTRAIDRVAYASDASHFLLTPNAVIVAESAEEVAAILRAASASGSHVTFRSGGTSLSGQSSGDDILIDTRQAFRRIDVLDGGARVRVQPGATVRQVNMRLLRHGYRLGPDPASEAACTIGGVVANNSSGMACGIVENTYRTLESMVFVLPSGTIVDSAGPAADAHLKEHEPELFEGLLRLGRRVRENTESVAIVERQFAMKNTMGYGVNAFLDFESPVQLLVHLIIGSEGTLAFVAEATYRTVPLMREITTALAVFPTLDQATRALPELVATGATTLELMDATSLLVGQSFADAPPQILGFDVTSEAALLIEYQAADPERLAGLAARAAKTLSELPLRSPAALSTDTKDRALAWKLRKGLYTSVAGARPPGTTALLEDIVVPVPTLAQTCEALQGLFDRYAYRDSVIFGHAKDGNIHFMLTDRFEGDEAMARFAGFTERMVDVVLEAGGNLKAEHGTGRVMAPFVRRQYGDELYAVMRELKRLCDPTGILNPGVIIEDDPTAYLRDFKHAEPIEIEADRCVECGYCEPVCPSKDLTLTPRQRIVVRRAMARADASGDHALAKELDRDYDYSGIDTCAVDGMCVTACPVLINTGQLVKRLRREDANPVLAAGWKAAARAWGPVTRAGSVALSVADTVPVGLVKAATTVGRGALGADTVPEYAADLPGGGQARRSRAGSLGSGTGDAVAVYLPACVNSMFGPAGDGVGATEAFVRLIERAGVRVVVPEGIEAMCCSTPWTSKGFTGGRDVMAERVVRAVRKASRDGRLPIVSDAASCTEGFAHIFEDAALGWRTEDAVAFVAREVLPTLGPITPVVGSLVLHPTCSSTQMGLDPALRVVADAVAGSVSVPDAWGCCGFAGDRGMLHPELTASATAAEAAEVRALGADAHASCNRTCELGMTRATGSEYRHVLELLEEATRPDDAG</sequence>
<dbReference type="SUPFAM" id="SSF56176">
    <property type="entry name" value="FAD-binding/transporter-associated domain-like"/>
    <property type="match status" value="1"/>
</dbReference>